<keyword evidence="5" id="KW-1185">Reference proteome</keyword>
<dbReference type="Pfam" id="PF20990">
    <property type="entry name" value="DUF2207_C"/>
    <property type="match status" value="1"/>
</dbReference>
<evidence type="ECO:0000259" key="2">
    <source>
        <dbReference type="Pfam" id="PF09972"/>
    </source>
</evidence>
<dbReference type="OrthoDB" id="2138002at2"/>
<organism evidence="4 5">
    <name type="scientific">Liquorilactobacillus mali KCTC 3596 = DSM 20444</name>
    <dbReference type="NCBI Taxonomy" id="1046596"/>
    <lineage>
        <taxon>Bacteria</taxon>
        <taxon>Bacillati</taxon>
        <taxon>Bacillota</taxon>
        <taxon>Bacilli</taxon>
        <taxon>Lactobacillales</taxon>
        <taxon>Lactobacillaceae</taxon>
        <taxon>Liquorilactobacillus</taxon>
    </lineage>
</organism>
<keyword evidence="1" id="KW-0812">Transmembrane</keyword>
<feature type="transmembrane region" description="Helical" evidence="1">
    <location>
        <begin position="240"/>
        <end position="263"/>
    </location>
</feature>
<feature type="domain" description="Predicted membrane protein YciQ-like C-terminal" evidence="3">
    <location>
        <begin position="277"/>
        <end position="511"/>
    </location>
</feature>
<comment type="caution">
    <text evidence="4">The sequence shown here is derived from an EMBL/GenBank/DDBJ whole genome shotgun (WGS) entry which is preliminary data.</text>
</comment>
<dbReference type="RefSeq" id="WP_152134772.1">
    <property type="nucleotide sequence ID" value="NZ_AKKT01000190.1"/>
</dbReference>
<dbReference type="Pfam" id="PF09972">
    <property type="entry name" value="DUF2207"/>
    <property type="match status" value="1"/>
</dbReference>
<dbReference type="InterPro" id="IPR018702">
    <property type="entry name" value="DUF2207"/>
</dbReference>
<feature type="domain" description="DUF2207" evidence="2">
    <location>
        <begin position="12"/>
        <end position="197"/>
    </location>
</feature>
<keyword evidence="1" id="KW-1133">Transmembrane helix</keyword>
<dbReference type="PATRIC" id="fig|1046596.6.peg.864"/>
<feature type="transmembrane region" description="Helical" evidence="1">
    <location>
        <begin position="432"/>
        <end position="450"/>
    </location>
</feature>
<proteinExistence type="predicted"/>
<reference evidence="4 5" key="1">
    <citation type="journal article" date="2015" name="Genome Announc.">
        <title>Expanding the biotechnology potential of lactobacilli through comparative genomics of 213 strains and associated genera.</title>
        <authorList>
            <person name="Sun Z."/>
            <person name="Harris H.M."/>
            <person name="McCann A."/>
            <person name="Guo C."/>
            <person name="Argimon S."/>
            <person name="Zhang W."/>
            <person name="Yang X."/>
            <person name="Jeffery I.B."/>
            <person name="Cooney J.C."/>
            <person name="Kagawa T.F."/>
            <person name="Liu W."/>
            <person name="Song Y."/>
            <person name="Salvetti E."/>
            <person name="Wrobel A."/>
            <person name="Rasinkangas P."/>
            <person name="Parkhill J."/>
            <person name="Rea M.C."/>
            <person name="O'Sullivan O."/>
            <person name="Ritari J."/>
            <person name="Douillard F.P."/>
            <person name="Paul Ross R."/>
            <person name="Yang R."/>
            <person name="Briner A.E."/>
            <person name="Felis G.E."/>
            <person name="de Vos W.M."/>
            <person name="Barrangou R."/>
            <person name="Klaenhammer T.R."/>
            <person name="Caufield P.W."/>
            <person name="Cui Y."/>
            <person name="Zhang H."/>
            <person name="O'Toole P.W."/>
        </authorList>
    </citation>
    <scope>NUCLEOTIDE SEQUENCE [LARGE SCALE GENOMIC DNA]</scope>
    <source>
        <strain evidence="4 5">DSM 20444</strain>
    </source>
</reference>
<dbReference type="AlphaFoldDB" id="A0A0R2E7R0"/>
<protein>
    <recommendedName>
        <fullName evidence="6">Integral membrane protein</fullName>
    </recommendedName>
</protein>
<name>A0A0R2E7R0_9LACO</name>
<accession>A0A0R2E7R0</accession>
<dbReference type="Proteomes" id="UP000050898">
    <property type="component" value="Unassembled WGS sequence"/>
</dbReference>
<feature type="transmembrane region" description="Helical" evidence="1">
    <location>
        <begin position="407"/>
        <end position="426"/>
    </location>
</feature>
<keyword evidence="1" id="KW-0472">Membrane</keyword>
<gene>
    <name evidence="4" type="ORF">FD00_GL000793</name>
</gene>
<dbReference type="EMBL" id="AYYH01000002">
    <property type="protein sequence ID" value="KRN11387.1"/>
    <property type="molecule type" value="Genomic_DNA"/>
</dbReference>
<evidence type="ECO:0008006" key="6">
    <source>
        <dbReference type="Google" id="ProtNLM"/>
    </source>
</evidence>
<dbReference type="InterPro" id="IPR048389">
    <property type="entry name" value="YciQ-like_C"/>
</dbReference>
<evidence type="ECO:0000259" key="3">
    <source>
        <dbReference type="Pfam" id="PF20990"/>
    </source>
</evidence>
<evidence type="ECO:0000256" key="1">
    <source>
        <dbReference type="SAM" id="Phobius"/>
    </source>
</evidence>
<dbReference type="GeneID" id="98316984"/>
<evidence type="ECO:0000313" key="5">
    <source>
        <dbReference type="Proteomes" id="UP000050898"/>
    </source>
</evidence>
<evidence type="ECO:0000313" key="4">
    <source>
        <dbReference type="EMBL" id="KRN11387.1"/>
    </source>
</evidence>
<sequence length="580" mass="65048">MGFINANADSYDIENYDVNAAVQKDGSVWLTQKIKYDFDGSFHGVYYNQDIKGIGGVSDVSVETIEDGNVEKIPLSDEKTNNTFSQMKSTNQLKLKVYHSVEDKEVTFVYRYLLHGVIKNYKDTAELNWKIIGNQWDVALNNVKINIELPQKNITRLQAWTHGDLSGKTTVSKKQGTVEISLKRNPANTFVESHIVFPVNVTALNQNTSEQNALKSIQRKERALALEANEKRKREEHNKVFFKGIMFILMISVIALWFLWSYMNPGNKSEKKRPIVHSYEIPEPSSEVTQVIYKNKKPDTNAFSAFILELAANHQIEVKELGEKKKDFNIILKDSTLIRDYSIFKEMFNTVGDGTQFTLSELKKFGKKGIEGKALFTAYSLWQKKVVKAANKTRYKDNQNISLRKKALAWLMAVTVVAGGTLFLFANNFLMCGLLVILYIVFLFSCIHYYRSHSLYSEKGQELKYQIMCFRKMLDDIGNFDMKKVGDLVLWEQILPYAVSLGLASKVIAALRINFDATELSTMGVYYPLLIGGNWNFNDALTTSLGSAITNYNSSASGGSGGFSGGSSGGFGGGSGGGAF</sequence>